<dbReference type="SUPFAM" id="SSF160544">
    <property type="entry name" value="EscU C-terminal domain-like"/>
    <property type="match status" value="1"/>
</dbReference>
<feature type="transmembrane region" description="Helical" evidence="8">
    <location>
        <begin position="173"/>
        <end position="204"/>
    </location>
</feature>
<dbReference type="GO" id="GO:0009306">
    <property type="term" value="P:protein secretion"/>
    <property type="evidence" value="ECO:0007669"/>
    <property type="project" value="InterPro"/>
</dbReference>
<evidence type="ECO:0000256" key="3">
    <source>
        <dbReference type="ARBA" id="ARBA00022475"/>
    </source>
</evidence>
<accession>A0A3S8ZQY9</accession>
<dbReference type="NCBIfam" id="TIGR01404">
    <property type="entry name" value="FlhB_rel_III"/>
    <property type="match status" value="1"/>
</dbReference>
<reference evidence="9 10" key="1">
    <citation type="submission" date="2018-12" db="EMBL/GenBank/DDBJ databases">
        <title>Complete genome sequence of Iodobacter sp. H11R3.</title>
        <authorList>
            <person name="Bae J.-W."/>
        </authorList>
    </citation>
    <scope>NUCLEOTIDE SEQUENCE [LARGE SCALE GENOMIC DNA]</scope>
    <source>
        <strain evidence="9 10">H11R3</strain>
    </source>
</reference>
<dbReference type="OrthoDB" id="9807950at2"/>
<organism evidence="9 10">
    <name type="scientific">Iodobacter ciconiae</name>
    <dbReference type="NCBI Taxonomy" id="2496266"/>
    <lineage>
        <taxon>Bacteria</taxon>
        <taxon>Pseudomonadati</taxon>
        <taxon>Pseudomonadota</taxon>
        <taxon>Betaproteobacteria</taxon>
        <taxon>Neisseriales</taxon>
        <taxon>Chitinibacteraceae</taxon>
        <taxon>Iodobacter</taxon>
    </lineage>
</organism>
<feature type="transmembrane region" description="Helical" evidence="8">
    <location>
        <begin position="29"/>
        <end position="54"/>
    </location>
</feature>
<gene>
    <name evidence="9" type="ORF">EJO50_05030</name>
</gene>
<evidence type="ECO:0000256" key="5">
    <source>
        <dbReference type="ARBA" id="ARBA00022989"/>
    </source>
</evidence>
<evidence type="ECO:0000313" key="10">
    <source>
        <dbReference type="Proteomes" id="UP000282438"/>
    </source>
</evidence>
<dbReference type="GO" id="GO:0005886">
    <property type="term" value="C:plasma membrane"/>
    <property type="evidence" value="ECO:0007669"/>
    <property type="project" value="UniProtKB-SubCell"/>
</dbReference>
<keyword evidence="3" id="KW-1003">Cell membrane</keyword>
<dbReference type="Proteomes" id="UP000282438">
    <property type="component" value="Chromosome"/>
</dbReference>
<feature type="transmembrane region" description="Helical" evidence="8">
    <location>
        <begin position="74"/>
        <end position="105"/>
    </location>
</feature>
<evidence type="ECO:0000256" key="1">
    <source>
        <dbReference type="ARBA" id="ARBA00004651"/>
    </source>
</evidence>
<dbReference type="InterPro" id="IPR006135">
    <property type="entry name" value="T3SS_substrate_exporter"/>
</dbReference>
<evidence type="ECO:0000256" key="2">
    <source>
        <dbReference type="ARBA" id="ARBA00010690"/>
    </source>
</evidence>
<keyword evidence="5 8" id="KW-1133">Transmembrane helix</keyword>
<dbReference type="AlphaFoldDB" id="A0A3S8ZQY9"/>
<keyword evidence="4 8" id="KW-0812">Transmembrane</keyword>
<keyword evidence="7 8" id="KW-0472">Membrane</keyword>
<evidence type="ECO:0000256" key="8">
    <source>
        <dbReference type="SAM" id="Phobius"/>
    </source>
</evidence>
<dbReference type="Gene3D" id="3.40.1690.10">
    <property type="entry name" value="secretion proteins EscU"/>
    <property type="match status" value="1"/>
</dbReference>
<proteinExistence type="inferred from homology"/>
<dbReference type="PANTHER" id="PTHR30531">
    <property type="entry name" value="FLAGELLAR BIOSYNTHETIC PROTEIN FLHB"/>
    <property type="match status" value="1"/>
</dbReference>
<evidence type="ECO:0000313" key="9">
    <source>
        <dbReference type="EMBL" id="AZN35900.1"/>
    </source>
</evidence>
<dbReference type="InterPro" id="IPR029025">
    <property type="entry name" value="T3SS_substrate_exporter_C"/>
</dbReference>
<evidence type="ECO:0000256" key="6">
    <source>
        <dbReference type="ARBA" id="ARBA00023026"/>
    </source>
</evidence>
<name>A0A3S8ZQY9_9NEIS</name>
<dbReference type="Gene3D" id="6.10.250.2080">
    <property type="match status" value="1"/>
</dbReference>
<dbReference type="PANTHER" id="PTHR30531:SF14">
    <property type="entry name" value="SURFACE PRESENTATION OF ANTIGENS PROTEIN SPAS"/>
    <property type="match status" value="1"/>
</dbReference>
<dbReference type="EMBL" id="CP034433">
    <property type="protein sequence ID" value="AZN35900.1"/>
    <property type="molecule type" value="Genomic_DNA"/>
</dbReference>
<sequence length="348" mass="39164">MSSEKTEKPTSKYLKDAAKKGQTFKSRDLIVALLMLVGVLYLVSAASLVELMGVYRQLILGGFQQDIQSYSVSILWIGIKLVLPVILLCIVATALPSLLFSGFVLATEALKLNLDALNPVNGFKKLFSLRTVKDLVKSLLYLLSFAASVYVFWQNKRGLLFVQLGGSPLDIAVIWRELLLSLVLICMACVVFVLVLDVLAEYFLHMKDMKMDKQQVKSERKEQDGDPEIKSKRREVHQELLSEQVKSDVSNSRLIVANPSHIAIGIFYKPELIEIPFISVIETNQRALAVRAYAKKTGVPVIQNISLARRILKTHSRYSFIQLSELDEVLRLLTWLDQVENADQQAPE</sequence>
<protein>
    <submittedName>
        <fullName evidence="9">EscU/YscU/HrcU family type III secretion system export apparatus switch protein</fullName>
    </submittedName>
</protein>
<comment type="subcellular location">
    <subcellularLocation>
        <location evidence="1">Cell membrane</location>
        <topology evidence="1">Multi-pass membrane protein</topology>
    </subcellularLocation>
</comment>
<dbReference type="NCBIfam" id="NF006017">
    <property type="entry name" value="PRK08156.1"/>
    <property type="match status" value="1"/>
</dbReference>
<evidence type="ECO:0000256" key="7">
    <source>
        <dbReference type="ARBA" id="ARBA00023136"/>
    </source>
</evidence>
<dbReference type="KEGG" id="iod:EJO50_05030"/>
<dbReference type="Pfam" id="PF01312">
    <property type="entry name" value="Bac_export_2"/>
    <property type="match status" value="1"/>
</dbReference>
<dbReference type="PRINTS" id="PR00950">
    <property type="entry name" value="TYPE3IMSPROT"/>
</dbReference>
<dbReference type="RefSeq" id="WP_125972067.1">
    <property type="nucleotide sequence ID" value="NZ_CP034433.1"/>
</dbReference>
<keyword evidence="10" id="KW-1185">Reference proteome</keyword>
<evidence type="ECO:0000256" key="4">
    <source>
        <dbReference type="ARBA" id="ARBA00022692"/>
    </source>
</evidence>
<feature type="transmembrane region" description="Helical" evidence="8">
    <location>
        <begin position="135"/>
        <end position="153"/>
    </location>
</feature>
<keyword evidence="6" id="KW-0843">Virulence</keyword>
<dbReference type="InterPro" id="IPR006307">
    <property type="entry name" value="BsaZ-like"/>
</dbReference>
<comment type="similarity">
    <text evidence="2">Belongs to the type III secretion exporter family.</text>
</comment>